<gene>
    <name evidence="1" type="ORF">ABS32_05490</name>
</gene>
<accession>A0A0R2X725</accession>
<reference evidence="1 2" key="1">
    <citation type="submission" date="2015-10" db="EMBL/GenBank/DDBJ databases">
        <title>Metagenome-Assembled Genomes uncover a global brackish microbiome.</title>
        <authorList>
            <person name="Hugerth L.W."/>
            <person name="Larsson J."/>
            <person name="Alneberg J."/>
            <person name="Lindh M.V."/>
            <person name="Legrand C."/>
            <person name="Pinhassi J."/>
            <person name="Andersson A.F."/>
        </authorList>
    </citation>
    <scope>NUCLEOTIDE SEQUENCE [LARGE SCALE GENOMIC DNA]</scope>
    <source>
        <strain evidence="1">BACL9 MAG-120820-bin42</strain>
    </source>
</reference>
<sequence length="117" mass="13425">MRDLTSPETLIIRGELTEPPTWFPSYRELTMKLKGTVVAVILIESDRNLRDLYWKWTGRNGGRDYVTDLIFSDEYEPGIKLDARQDRLHPTITAERIVPENLALLTERVSRLAGVGP</sequence>
<dbReference type="Proteomes" id="UP000051557">
    <property type="component" value="Unassembled WGS sequence"/>
</dbReference>
<proteinExistence type="predicted"/>
<protein>
    <submittedName>
        <fullName evidence="1">Uncharacterized protein</fullName>
    </submittedName>
</protein>
<evidence type="ECO:0000313" key="2">
    <source>
        <dbReference type="Proteomes" id="UP000051557"/>
    </source>
</evidence>
<name>A0A0R2X725_9BACT</name>
<comment type="caution">
    <text evidence="1">The sequence shown here is derived from an EMBL/GenBank/DDBJ whole genome shotgun (WGS) entry which is preliminary data.</text>
</comment>
<dbReference type="EMBL" id="LIDM01000209">
    <property type="protein sequence ID" value="KRP31926.1"/>
    <property type="molecule type" value="Genomic_DNA"/>
</dbReference>
<organism evidence="1 2">
    <name type="scientific">Verrucomicrobia subdivision 6 bacterium BACL9 MAG-120820-bin42</name>
    <dbReference type="NCBI Taxonomy" id="1655634"/>
    <lineage>
        <taxon>Bacteria</taxon>
        <taxon>Pseudomonadati</taxon>
        <taxon>Verrucomicrobiota</taxon>
        <taxon>Verrucomicrobiia</taxon>
        <taxon>Verrucomicrobiales</taxon>
        <taxon>Verrucomicrobia subdivision 6</taxon>
    </lineage>
</organism>
<dbReference type="AlphaFoldDB" id="A0A0R2X725"/>
<evidence type="ECO:0000313" key="1">
    <source>
        <dbReference type="EMBL" id="KRP31926.1"/>
    </source>
</evidence>